<feature type="coiled-coil region" evidence="1">
    <location>
        <begin position="375"/>
        <end position="402"/>
    </location>
</feature>
<sequence>MKPQVEPIGIGDLKVVKQNLLRYEAGEIAHIENVLRGEKRERRHRRLTQYEVVTETEALTEEESRRDLQSTERFELRNEIEHTLNTESSLEAGLNLSAGYGPVNLSVYGRAASSESKQEAERATSQYTKEVIDKSTNRLLRRSREQRRVRTLDEAEETNLHSLNGGRTNLAGIYRWVDKVYRAKAVNYGRRLMYEFVVPEPGAWYLHQNARHLAATALPTRPAEPGVLNGSFEWEPLTPGAVRRDNYLALVAQTGAEGVKPPPPDSVVLSKAYSSQNAQAAAVAAADALAIPRGYLARSAFVVANGLGEIATAKGKIIIGSSVFDLRTGTGTPVTAWHQVAQIAVSSWTSAMYAWSMNIEVYCTLSPEAFQQWQLDTYSAIMAAYRQALSEYEDRLAAAQVQAGVTVRGRNPALNRTIERDELKRAGLTLWTADWPGVLPGIGAGADGVPVYQRANAIGNAATIAFFEDAFEWTNMVYTLYPYFWGRSSQWPNFLDVDTGDSAFDAFLTAGAARVVVPVRPSQTARVLWYQLTGTVWPDGSPPDLSTTSDPRIVQYNSYLQDMADVTDLDPLDEQVDIDPHDPAAVRIRLPTTLVHLQSSEELPTLRD</sequence>
<proteinExistence type="predicted"/>
<evidence type="ECO:0000313" key="3">
    <source>
        <dbReference type="Proteomes" id="UP000236723"/>
    </source>
</evidence>
<keyword evidence="3" id="KW-1185">Reference proteome</keyword>
<dbReference type="RefSeq" id="WP_146087410.1">
    <property type="nucleotide sequence ID" value="NZ_FNVO01000006.1"/>
</dbReference>
<evidence type="ECO:0000256" key="1">
    <source>
        <dbReference type="SAM" id="Coils"/>
    </source>
</evidence>
<reference evidence="3" key="1">
    <citation type="submission" date="2016-10" db="EMBL/GenBank/DDBJ databases">
        <authorList>
            <person name="Varghese N."/>
            <person name="Submissions S."/>
        </authorList>
    </citation>
    <scope>NUCLEOTIDE SEQUENCE [LARGE SCALE GENOMIC DNA]</scope>
    <source>
        <strain evidence="3">DSM 43163</strain>
    </source>
</reference>
<protein>
    <submittedName>
        <fullName evidence="2">Uncharacterized protein</fullName>
    </submittedName>
</protein>
<accession>A0A1H6AWY5</accession>
<dbReference type="OrthoDB" id="8563833at2"/>
<dbReference type="Proteomes" id="UP000236723">
    <property type="component" value="Unassembled WGS sequence"/>
</dbReference>
<keyword evidence="1" id="KW-0175">Coiled coil</keyword>
<organism evidence="2 3">
    <name type="scientific">Thermomonospora echinospora</name>
    <dbReference type="NCBI Taxonomy" id="1992"/>
    <lineage>
        <taxon>Bacteria</taxon>
        <taxon>Bacillati</taxon>
        <taxon>Actinomycetota</taxon>
        <taxon>Actinomycetes</taxon>
        <taxon>Streptosporangiales</taxon>
        <taxon>Thermomonosporaceae</taxon>
        <taxon>Thermomonospora</taxon>
    </lineage>
</organism>
<name>A0A1H6AWY5_9ACTN</name>
<evidence type="ECO:0000313" key="2">
    <source>
        <dbReference type="EMBL" id="SEG53108.1"/>
    </source>
</evidence>
<gene>
    <name evidence="2" type="ORF">SAMN04489712_10673</name>
</gene>
<dbReference type="EMBL" id="FNVO01000006">
    <property type="protein sequence ID" value="SEG53108.1"/>
    <property type="molecule type" value="Genomic_DNA"/>
</dbReference>
<dbReference type="AlphaFoldDB" id="A0A1H6AWY5"/>